<dbReference type="AlphaFoldDB" id="A0A382VGA5"/>
<organism evidence="7">
    <name type="scientific">marine metagenome</name>
    <dbReference type="NCBI Taxonomy" id="408172"/>
    <lineage>
        <taxon>unclassified sequences</taxon>
        <taxon>metagenomes</taxon>
        <taxon>ecological metagenomes</taxon>
    </lineage>
</organism>
<gene>
    <name evidence="7" type="ORF">METZ01_LOCUS398416</name>
</gene>
<dbReference type="InterPro" id="IPR014729">
    <property type="entry name" value="Rossmann-like_a/b/a_fold"/>
</dbReference>
<dbReference type="GO" id="GO:0006431">
    <property type="term" value="P:methionyl-tRNA aminoacylation"/>
    <property type="evidence" value="ECO:0007669"/>
    <property type="project" value="TreeGrafter"/>
</dbReference>
<dbReference type="InterPro" id="IPR015413">
    <property type="entry name" value="Methionyl/Leucyl_tRNA_Synth"/>
</dbReference>
<keyword evidence="1" id="KW-0436">Ligase</keyword>
<evidence type="ECO:0000256" key="3">
    <source>
        <dbReference type="ARBA" id="ARBA00022840"/>
    </source>
</evidence>
<feature type="non-terminal residue" evidence="7">
    <location>
        <position position="55"/>
    </location>
</feature>
<evidence type="ECO:0000259" key="6">
    <source>
        <dbReference type="Pfam" id="PF09334"/>
    </source>
</evidence>
<dbReference type="GO" id="GO:0005524">
    <property type="term" value="F:ATP binding"/>
    <property type="evidence" value="ECO:0007669"/>
    <property type="project" value="UniProtKB-KW"/>
</dbReference>
<dbReference type="GO" id="GO:0004825">
    <property type="term" value="F:methionine-tRNA ligase activity"/>
    <property type="evidence" value="ECO:0007669"/>
    <property type="project" value="InterPro"/>
</dbReference>
<dbReference type="PROSITE" id="PS00178">
    <property type="entry name" value="AA_TRNA_LIGASE_I"/>
    <property type="match status" value="1"/>
</dbReference>
<evidence type="ECO:0000313" key="7">
    <source>
        <dbReference type="EMBL" id="SVD45562.1"/>
    </source>
</evidence>
<name>A0A382VGA5_9ZZZZ</name>
<accession>A0A382VGA5</accession>
<dbReference type="GO" id="GO:0005829">
    <property type="term" value="C:cytosol"/>
    <property type="evidence" value="ECO:0007669"/>
    <property type="project" value="TreeGrafter"/>
</dbReference>
<dbReference type="PANTHER" id="PTHR45765:SF1">
    <property type="entry name" value="METHIONINE--TRNA LIGASE, CYTOPLASMIC"/>
    <property type="match status" value="1"/>
</dbReference>
<protein>
    <recommendedName>
        <fullName evidence="6">Methionyl/Leucyl tRNA synthetase domain-containing protein</fullName>
    </recommendedName>
</protein>
<dbReference type="EMBL" id="UINC01151768">
    <property type="protein sequence ID" value="SVD45562.1"/>
    <property type="molecule type" value="Genomic_DNA"/>
</dbReference>
<proteinExistence type="predicted"/>
<dbReference type="SUPFAM" id="SSF52374">
    <property type="entry name" value="Nucleotidylyl transferase"/>
    <property type="match status" value="1"/>
</dbReference>
<evidence type="ECO:0000256" key="5">
    <source>
        <dbReference type="ARBA" id="ARBA00023146"/>
    </source>
</evidence>
<keyword evidence="3" id="KW-0067">ATP-binding</keyword>
<keyword evidence="2" id="KW-0547">Nucleotide-binding</keyword>
<keyword evidence="5" id="KW-0030">Aminoacyl-tRNA synthetase</keyword>
<dbReference type="Gene3D" id="3.40.50.620">
    <property type="entry name" value="HUPs"/>
    <property type="match status" value="1"/>
</dbReference>
<feature type="domain" description="Methionyl/Leucyl tRNA synthetase" evidence="6">
    <location>
        <begin position="4"/>
        <end position="55"/>
    </location>
</feature>
<dbReference type="Pfam" id="PF09334">
    <property type="entry name" value="tRNA-synt_1g"/>
    <property type="match status" value="1"/>
</dbReference>
<sequence length="55" mass="6056">VKHVLVCVAWPYANGPLHLGHMAGCYLPPDIFARYHRLKGNKVLMVSGSDMHGTP</sequence>
<dbReference type="InterPro" id="IPR001412">
    <property type="entry name" value="aa-tRNA-synth_I_CS"/>
</dbReference>
<dbReference type="PANTHER" id="PTHR45765">
    <property type="entry name" value="METHIONINE--TRNA LIGASE"/>
    <property type="match status" value="1"/>
</dbReference>
<evidence type="ECO:0000256" key="4">
    <source>
        <dbReference type="ARBA" id="ARBA00022917"/>
    </source>
</evidence>
<evidence type="ECO:0000256" key="1">
    <source>
        <dbReference type="ARBA" id="ARBA00022598"/>
    </source>
</evidence>
<reference evidence="7" key="1">
    <citation type="submission" date="2018-05" db="EMBL/GenBank/DDBJ databases">
        <authorList>
            <person name="Lanie J.A."/>
            <person name="Ng W.-L."/>
            <person name="Kazmierczak K.M."/>
            <person name="Andrzejewski T.M."/>
            <person name="Davidsen T.M."/>
            <person name="Wayne K.J."/>
            <person name="Tettelin H."/>
            <person name="Glass J.I."/>
            <person name="Rusch D."/>
            <person name="Podicherti R."/>
            <person name="Tsui H.-C.T."/>
            <person name="Winkler M.E."/>
        </authorList>
    </citation>
    <scope>NUCLEOTIDE SEQUENCE</scope>
</reference>
<evidence type="ECO:0000256" key="2">
    <source>
        <dbReference type="ARBA" id="ARBA00022741"/>
    </source>
</evidence>
<dbReference type="InterPro" id="IPR023458">
    <property type="entry name" value="Met-tRNA_ligase_1"/>
</dbReference>
<keyword evidence="4" id="KW-0648">Protein biosynthesis</keyword>
<feature type="non-terminal residue" evidence="7">
    <location>
        <position position="1"/>
    </location>
</feature>